<proteinExistence type="inferred from homology"/>
<keyword evidence="4" id="KW-1185">Reference proteome</keyword>
<dbReference type="InterPro" id="IPR005627">
    <property type="entry name" value="CutC-like"/>
</dbReference>
<gene>
    <name evidence="2" type="primary">cutC</name>
    <name evidence="3" type="ORF">N6G96_06965</name>
</gene>
<keyword evidence="2" id="KW-0963">Cytoplasm</keyword>
<dbReference type="Proteomes" id="UP001302696">
    <property type="component" value="Chromosome"/>
</dbReference>
<comment type="similarity">
    <text evidence="1 2">Belongs to the CutC family.</text>
</comment>
<reference evidence="4" key="1">
    <citation type="submission" date="2024-06" db="EMBL/GenBank/DDBJ databases">
        <authorList>
            <person name="Chang H.C."/>
            <person name="Mun S.Y."/>
        </authorList>
    </citation>
    <scope>NUCLEOTIDE SEQUENCE [LARGE SCALE GENOMIC DNA]</scope>
    <source>
        <strain evidence="4">KT1</strain>
    </source>
</reference>
<dbReference type="EMBL" id="CP104778">
    <property type="protein sequence ID" value="WPC22633.1"/>
    <property type="molecule type" value="Genomic_DNA"/>
</dbReference>
<evidence type="ECO:0000256" key="2">
    <source>
        <dbReference type="HAMAP-Rule" id="MF_00795"/>
    </source>
</evidence>
<evidence type="ECO:0000256" key="1">
    <source>
        <dbReference type="ARBA" id="ARBA00007768"/>
    </source>
</evidence>
<accession>A0ABZ0Q929</accession>
<evidence type="ECO:0000313" key="4">
    <source>
        <dbReference type="Proteomes" id="UP001302696"/>
    </source>
</evidence>
<sequence length="214" mass="22841">MIKEVALENFTNVPKAIHAGANRIELCDNLAVGGTTVSKGVMAETQKYANEHHIPVMAMIRPRGGDFVYTDTELKIMETDVFQAQELGMDGVVFGALNADGSLDTDALEMLIAAAGGMQITFHMAFDAIPKAKQAESIDWLADAGIDRILTHGGALDTPLASHYADLKQTIANAHQRLIILPGGGITSDNLTEVTNELGVFEAHGSKIVGKLEN</sequence>
<dbReference type="HAMAP" id="MF_00795">
    <property type="entry name" value="CutC"/>
    <property type="match status" value="1"/>
</dbReference>
<comment type="subcellular location">
    <subcellularLocation>
        <location evidence="2">Cytoplasm</location>
    </subcellularLocation>
</comment>
<organism evidence="3 4">
    <name type="scientific">Pediococcus inopinatus</name>
    <dbReference type="NCBI Taxonomy" id="114090"/>
    <lineage>
        <taxon>Bacteria</taxon>
        <taxon>Bacillati</taxon>
        <taxon>Bacillota</taxon>
        <taxon>Bacilli</taxon>
        <taxon>Lactobacillales</taxon>
        <taxon>Lactobacillaceae</taxon>
        <taxon>Pediococcus</taxon>
    </lineage>
</organism>
<comment type="caution">
    <text evidence="2">Once thought to be involved in copper homeostasis, experiments in E.coli have shown this is not the case.</text>
</comment>
<dbReference type="Gene3D" id="3.20.20.380">
    <property type="entry name" value="Copper homeostasis (CutC) domain"/>
    <property type="match status" value="1"/>
</dbReference>
<dbReference type="SUPFAM" id="SSF110395">
    <property type="entry name" value="CutC-like"/>
    <property type="match status" value="1"/>
</dbReference>
<dbReference type="InterPro" id="IPR036822">
    <property type="entry name" value="CutC-like_dom_sf"/>
</dbReference>
<dbReference type="PANTHER" id="PTHR12598:SF0">
    <property type="entry name" value="COPPER HOMEOSTASIS PROTEIN CUTC HOMOLOG"/>
    <property type="match status" value="1"/>
</dbReference>
<protein>
    <recommendedName>
        <fullName evidence="2">PF03932 family protein CutC</fullName>
    </recommendedName>
</protein>
<name>A0ABZ0Q929_9LACO</name>
<dbReference type="PANTHER" id="PTHR12598">
    <property type="entry name" value="COPPER HOMEOSTASIS PROTEIN CUTC"/>
    <property type="match status" value="1"/>
</dbReference>
<dbReference type="Pfam" id="PF03932">
    <property type="entry name" value="CutC"/>
    <property type="match status" value="1"/>
</dbReference>
<evidence type="ECO:0000313" key="3">
    <source>
        <dbReference type="EMBL" id="WPC22633.1"/>
    </source>
</evidence>